<dbReference type="PANTHER" id="PTHR43064">
    <property type="entry name" value="PHOSPHORIBOSYLAMINOIMIDAZOLE CARBOXYLASE-RELATED"/>
    <property type="match status" value="1"/>
</dbReference>
<dbReference type="KEGG" id="blen:NCTC4824_00692"/>
<dbReference type="SMART" id="SM01001">
    <property type="entry name" value="AIRC"/>
    <property type="match status" value="1"/>
</dbReference>
<dbReference type="GO" id="GO:0004638">
    <property type="term" value="F:phosphoribosylaminoimidazole carboxylase activity"/>
    <property type="evidence" value="ECO:0007669"/>
    <property type="project" value="UniProtKB-EC"/>
</dbReference>
<feature type="domain" description="PurE" evidence="1">
    <location>
        <begin position="124"/>
        <end position="256"/>
    </location>
</feature>
<dbReference type="InterPro" id="IPR039476">
    <property type="entry name" value="P2CMN_synthase_LarB"/>
</dbReference>
<sequence length="269" mass="28933">MSNGLKDVLKQVEQGLISVEDAMQKLEPEEALGYATLDLQREERTGFPEVIYGEGKTREQILGIFTKLMEHHQKVLATRVSNEKAVYIIAELRRLHPDDTFHYHEAARTLHWIASGYQERWKEGYIAVVCAGTSDLPVAEEAAITAELMGNKIERIYDIGVAGLHRLLNKVQLIEGANVVIVVAGMEGALASVVGGLVSKPVVAVPTSIGYGASMNGIAALLAMLSSCASGVSVVNIDNGFGAGYFAATMTNTIESAVDTALTRKGCKE</sequence>
<gene>
    <name evidence="2" type="ORF">NCTC4824_00692</name>
</gene>
<dbReference type="RefSeq" id="WP_066142389.1">
    <property type="nucleotide sequence ID" value="NZ_CBCSGM010000002.1"/>
</dbReference>
<organism evidence="2 3">
    <name type="scientific">Lederbergia lenta</name>
    <name type="common">Bacillus lentus</name>
    <dbReference type="NCBI Taxonomy" id="1467"/>
    <lineage>
        <taxon>Bacteria</taxon>
        <taxon>Bacillati</taxon>
        <taxon>Bacillota</taxon>
        <taxon>Bacilli</taxon>
        <taxon>Bacillales</taxon>
        <taxon>Bacillaceae</taxon>
        <taxon>Lederbergia</taxon>
    </lineage>
</organism>
<name>A0A2X4YXX9_LEDLE</name>
<reference evidence="2 3" key="1">
    <citation type="submission" date="2018-06" db="EMBL/GenBank/DDBJ databases">
        <authorList>
            <consortium name="Pathogen Informatics"/>
            <person name="Doyle S."/>
        </authorList>
    </citation>
    <scope>NUCLEOTIDE SEQUENCE [LARGE SCALE GENOMIC DNA]</scope>
    <source>
        <strain evidence="2 3">NCTC4824</strain>
    </source>
</reference>
<evidence type="ECO:0000259" key="1">
    <source>
        <dbReference type="SMART" id="SM01001"/>
    </source>
</evidence>
<dbReference type="NCBIfam" id="NF033503">
    <property type="entry name" value="LarB"/>
    <property type="match status" value="1"/>
</dbReference>
<dbReference type="STRING" id="1348624.GCA_001591545_02520"/>
<dbReference type="SUPFAM" id="SSF52255">
    <property type="entry name" value="N5-CAIR mutase (phosphoribosylaminoimidazole carboxylase, PurE)"/>
    <property type="match status" value="1"/>
</dbReference>
<keyword evidence="2" id="KW-0456">Lyase</keyword>
<dbReference type="GO" id="GO:0006189">
    <property type="term" value="P:'de novo' IMP biosynthetic process"/>
    <property type="evidence" value="ECO:0007669"/>
    <property type="project" value="InterPro"/>
</dbReference>
<dbReference type="Gene3D" id="3.40.50.1970">
    <property type="match status" value="1"/>
</dbReference>
<dbReference type="EMBL" id="LS483476">
    <property type="protein sequence ID" value="SQI53194.1"/>
    <property type="molecule type" value="Genomic_DNA"/>
</dbReference>
<dbReference type="AlphaFoldDB" id="A0A2X4YXX9"/>
<dbReference type="PANTHER" id="PTHR43064:SF1">
    <property type="entry name" value="SLL1489 PROTEIN"/>
    <property type="match status" value="1"/>
</dbReference>
<keyword evidence="3" id="KW-1185">Reference proteome</keyword>
<accession>A0A2X4YXX9</accession>
<evidence type="ECO:0000313" key="2">
    <source>
        <dbReference type="EMBL" id="SQI53194.1"/>
    </source>
</evidence>
<proteinExistence type="predicted"/>
<protein>
    <submittedName>
        <fullName evidence="2">Putative phosphoribosylaminoimidazole carboxylase</fullName>
        <ecNumber evidence="2">4.1.1.21</ecNumber>
    </submittedName>
</protein>
<dbReference type="InterPro" id="IPR000031">
    <property type="entry name" value="PurE_dom"/>
</dbReference>
<dbReference type="Proteomes" id="UP000249134">
    <property type="component" value="Chromosome 1"/>
</dbReference>
<dbReference type="Pfam" id="PF00731">
    <property type="entry name" value="AIRC"/>
    <property type="match status" value="1"/>
</dbReference>
<dbReference type="GO" id="GO:0016787">
    <property type="term" value="F:hydrolase activity"/>
    <property type="evidence" value="ECO:0007669"/>
    <property type="project" value="InterPro"/>
</dbReference>
<dbReference type="EC" id="4.1.1.21" evidence="2"/>
<evidence type="ECO:0000313" key="3">
    <source>
        <dbReference type="Proteomes" id="UP000249134"/>
    </source>
</evidence>